<organism evidence="2 3">
    <name type="scientific">Mycena albidolilacea</name>
    <dbReference type="NCBI Taxonomy" id="1033008"/>
    <lineage>
        <taxon>Eukaryota</taxon>
        <taxon>Fungi</taxon>
        <taxon>Dikarya</taxon>
        <taxon>Basidiomycota</taxon>
        <taxon>Agaricomycotina</taxon>
        <taxon>Agaricomycetes</taxon>
        <taxon>Agaricomycetidae</taxon>
        <taxon>Agaricales</taxon>
        <taxon>Marasmiineae</taxon>
        <taxon>Mycenaceae</taxon>
        <taxon>Mycena</taxon>
    </lineage>
</organism>
<protein>
    <submittedName>
        <fullName evidence="2">Uncharacterized protein</fullName>
    </submittedName>
</protein>
<evidence type="ECO:0000313" key="3">
    <source>
        <dbReference type="Proteomes" id="UP001218218"/>
    </source>
</evidence>
<dbReference type="EMBL" id="JARIHO010000041">
    <property type="protein sequence ID" value="KAJ7327435.1"/>
    <property type="molecule type" value="Genomic_DNA"/>
</dbReference>
<sequence length="207" mass="21501">MTIIDHSFSTLLTPRSVAMPPPMPSQVRPQLQTQPRAPACVLKPPRPSRTHTSRPSGRAAPPALSARTVPCGLQRCPAPPSAYDCVLARSPPCVLVRTVSSLLAPSSCGPFSPLLARQFPCHPLVDVPRKHSPGSGAVCILALPLLACPSASSASAECVQPLRALLPLPVLVSSVSVILGVASDGARVVDKPGDGAENLGIDKAQER</sequence>
<comment type="caution">
    <text evidence="2">The sequence shown here is derived from an EMBL/GenBank/DDBJ whole genome shotgun (WGS) entry which is preliminary data.</text>
</comment>
<feature type="region of interest" description="Disordered" evidence="1">
    <location>
        <begin position="14"/>
        <end position="64"/>
    </location>
</feature>
<evidence type="ECO:0000256" key="1">
    <source>
        <dbReference type="SAM" id="MobiDB-lite"/>
    </source>
</evidence>
<name>A0AAD6ZLB1_9AGAR</name>
<gene>
    <name evidence="2" type="ORF">DFH08DRAFT_967878</name>
</gene>
<proteinExistence type="predicted"/>
<dbReference type="Proteomes" id="UP001218218">
    <property type="component" value="Unassembled WGS sequence"/>
</dbReference>
<reference evidence="2" key="1">
    <citation type="submission" date="2023-03" db="EMBL/GenBank/DDBJ databases">
        <title>Massive genome expansion in bonnet fungi (Mycena s.s.) driven by repeated elements and novel gene families across ecological guilds.</title>
        <authorList>
            <consortium name="Lawrence Berkeley National Laboratory"/>
            <person name="Harder C.B."/>
            <person name="Miyauchi S."/>
            <person name="Viragh M."/>
            <person name="Kuo A."/>
            <person name="Thoen E."/>
            <person name="Andreopoulos B."/>
            <person name="Lu D."/>
            <person name="Skrede I."/>
            <person name="Drula E."/>
            <person name="Henrissat B."/>
            <person name="Morin E."/>
            <person name="Kohler A."/>
            <person name="Barry K."/>
            <person name="LaButti K."/>
            <person name="Morin E."/>
            <person name="Salamov A."/>
            <person name="Lipzen A."/>
            <person name="Mereny Z."/>
            <person name="Hegedus B."/>
            <person name="Baldrian P."/>
            <person name="Stursova M."/>
            <person name="Weitz H."/>
            <person name="Taylor A."/>
            <person name="Grigoriev I.V."/>
            <person name="Nagy L.G."/>
            <person name="Martin F."/>
            <person name="Kauserud H."/>
        </authorList>
    </citation>
    <scope>NUCLEOTIDE SEQUENCE</scope>
    <source>
        <strain evidence="2">CBHHK002</strain>
    </source>
</reference>
<accession>A0AAD6ZLB1</accession>
<dbReference type="AlphaFoldDB" id="A0AAD6ZLB1"/>
<evidence type="ECO:0000313" key="2">
    <source>
        <dbReference type="EMBL" id="KAJ7327435.1"/>
    </source>
</evidence>
<keyword evidence="3" id="KW-1185">Reference proteome</keyword>